<accession>A0A8D2Q3I0</accession>
<evidence type="ECO:0000313" key="3">
    <source>
        <dbReference type="Ensembl" id="ENSVKKP00000016395.1"/>
    </source>
</evidence>
<evidence type="ECO:0000256" key="1">
    <source>
        <dbReference type="SAM" id="MobiDB-lite"/>
    </source>
</evidence>
<keyword evidence="2" id="KW-0812">Transmembrane</keyword>
<reference evidence="3" key="1">
    <citation type="submission" date="2025-08" db="UniProtKB">
        <authorList>
            <consortium name="Ensembl"/>
        </authorList>
    </citation>
    <scope>IDENTIFICATION</scope>
</reference>
<keyword evidence="2" id="KW-0472">Membrane</keyword>
<feature type="transmembrane region" description="Helical" evidence="2">
    <location>
        <begin position="9"/>
        <end position="29"/>
    </location>
</feature>
<keyword evidence="4" id="KW-1185">Reference proteome</keyword>
<keyword evidence="2" id="KW-1133">Transmembrane helix</keyword>
<feature type="transmembrane region" description="Helical" evidence="2">
    <location>
        <begin position="49"/>
        <end position="68"/>
    </location>
</feature>
<dbReference type="Ensembl" id="ENSVKKT00000016793.1">
    <property type="protein sequence ID" value="ENSVKKP00000016395.1"/>
    <property type="gene ID" value="ENSVKKG00000011188.1"/>
</dbReference>
<sequence length="116" mass="13142">VHIYIPVTSFFKFIISMLTCCILTLSLLIHSVGRSDLRAEFNRMLPPTLIPFCFTYFLLQVVGTADYIGQAGFTKYTRGNPNPSDGLVYNSHHPSPLTMLTRPDRSCSPKHSKYRT</sequence>
<reference evidence="3" key="2">
    <citation type="submission" date="2025-09" db="UniProtKB">
        <authorList>
            <consortium name="Ensembl"/>
        </authorList>
    </citation>
    <scope>IDENTIFICATION</scope>
</reference>
<organism evidence="3 4">
    <name type="scientific">Varanus komodoensis</name>
    <name type="common">Komodo dragon</name>
    <dbReference type="NCBI Taxonomy" id="61221"/>
    <lineage>
        <taxon>Eukaryota</taxon>
        <taxon>Metazoa</taxon>
        <taxon>Chordata</taxon>
        <taxon>Craniata</taxon>
        <taxon>Vertebrata</taxon>
        <taxon>Euteleostomi</taxon>
        <taxon>Lepidosauria</taxon>
        <taxon>Squamata</taxon>
        <taxon>Bifurcata</taxon>
        <taxon>Unidentata</taxon>
        <taxon>Episquamata</taxon>
        <taxon>Toxicofera</taxon>
        <taxon>Anguimorpha</taxon>
        <taxon>Paleoanguimorpha</taxon>
        <taxon>Varanoidea</taxon>
        <taxon>Varanidae</taxon>
        <taxon>Varanus</taxon>
    </lineage>
</organism>
<evidence type="ECO:0000256" key="2">
    <source>
        <dbReference type="SAM" id="Phobius"/>
    </source>
</evidence>
<protein>
    <submittedName>
        <fullName evidence="3">Uncharacterized protein</fullName>
    </submittedName>
</protein>
<feature type="region of interest" description="Disordered" evidence="1">
    <location>
        <begin position="84"/>
        <end position="116"/>
    </location>
</feature>
<dbReference type="Proteomes" id="UP000694545">
    <property type="component" value="Unplaced"/>
</dbReference>
<dbReference type="AlphaFoldDB" id="A0A8D2Q3I0"/>
<evidence type="ECO:0000313" key="4">
    <source>
        <dbReference type="Proteomes" id="UP000694545"/>
    </source>
</evidence>
<name>A0A8D2Q3I0_VARKO</name>
<proteinExistence type="predicted"/>